<gene>
    <name evidence="1" type="ORF">GP2143_05225</name>
</gene>
<dbReference type="AlphaFoldDB" id="A0YB95"/>
<accession>A0YB95</accession>
<organism evidence="1 2">
    <name type="scientific">marine gamma proteobacterium HTCC2143</name>
    <dbReference type="NCBI Taxonomy" id="247633"/>
    <lineage>
        <taxon>Bacteria</taxon>
        <taxon>Pseudomonadati</taxon>
        <taxon>Pseudomonadota</taxon>
        <taxon>Gammaproteobacteria</taxon>
        <taxon>Cellvibrionales</taxon>
        <taxon>Spongiibacteraceae</taxon>
        <taxon>BD1-7 clade</taxon>
    </lineage>
</organism>
<comment type="caution">
    <text evidence="1">The sequence shown here is derived from an EMBL/GenBank/DDBJ whole genome shotgun (WGS) entry which is preliminary data.</text>
</comment>
<evidence type="ECO:0000313" key="2">
    <source>
        <dbReference type="Proteomes" id="UP000004931"/>
    </source>
</evidence>
<dbReference type="STRING" id="247633.GP2143_05225"/>
<protein>
    <submittedName>
        <fullName evidence="1">Uncharacterized protein</fullName>
    </submittedName>
</protein>
<dbReference type="EMBL" id="AAVT01000002">
    <property type="protein sequence ID" value="EAW31825.1"/>
    <property type="molecule type" value="Genomic_DNA"/>
</dbReference>
<proteinExistence type="predicted"/>
<keyword evidence="2" id="KW-1185">Reference proteome</keyword>
<name>A0YB95_9GAMM</name>
<sequence length="80" mass="9230">MNHLAENLQGCDWRRVPYIDQINSKIGHISTPVLYIIIADFFSDTASSNTGHDIFKKAKFFLQVTRIIIDWRAGFNRTSD</sequence>
<reference evidence="1 2" key="1">
    <citation type="journal article" date="2010" name="J. Bacteriol.">
        <title>Genome sequence of the oligotrophic marine Gammaproteobacterium HTCC2143, isolated from the Oregon Coast.</title>
        <authorList>
            <person name="Oh H.M."/>
            <person name="Kang I."/>
            <person name="Ferriera S."/>
            <person name="Giovannoni S.J."/>
            <person name="Cho J.C."/>
        </authorList>
    </citation>
    <scope>NUCLEOTIDE SEQUENCE [LARGE SCALE GENOMIC DNA]</scope>
    <source>
        <strain evidence="1 2">HTCC2143</strain>
    </source>
</reference>
<evidence type="ECO:0000313" key="1">
    <source>
        <dbReference type="EMBL" id="EAW31825.1"/>
    </source>
</evidence>
<dbReference type="Proteomes" id="UP000004931">
    <property type="component" value="Unassembled WGS sequence"/>
</dbReference>